<evidence type="ECO:0000256" key="8">
    <source>
        <dbReference type="ARBA" id="ARBA00022960"/>
    </source>
</evidence>
<dbReference type="NCBIfam" id="TIGR01133">
    <property type="entry name" value="murG"/>
    <property type="match status" value="1"/>
</dbReference>
<dbReference type="HAMAP" id="MF_00033">
    <property type="entry name" value="MurG"/>
    <property type="match status" value="1"/>
</dbReference>
<keyword evidence="4 17" id="KW-0132">Cell division</keyword>
<evidence type="ECO:0000256" key="5">
    <source>
        <dbReference type="ARBA" id="ARBA00022676"/>
    </source>
</evidence>
<dbReference type="SUPFAM" id="SSF53756">
    <property type="entry name" value="UDP-Glycosyltransferase/glycogen phosphorylase"/>
    <property type="match status" value="1"/>
</dbReference>
<feature type="compositionally biased region" description="Basic residues" evidence="18">
    <location>
        <begin position="515"/>
        <end position="526"/>
    </location>
</feature>
<dbReference type="EMBL" id="AUBJ02000001">
    <property type="protein sequence ID" value="MCP2334483.1"/>
    <property type="molecule type" value="Genomic_DNA"/>
</dbReference>
<evidence type="ECO:0000256" key="15">
    <source>
        <dbReference type="ARBA" id="ARBA00049902"/>
    </source>
</evidence>
<comment type="caution">
    <text evidence="17">Lacks conserved residue(s) required for the propagation of feature annotation.</text>
</comment>
<evidence type="ECO:0000256" key="3">
    <source>
        <dbReference type="ARBA" id="ARBA00022475"/>
    </source>
</evidence>
<feature type="transmembrane region" description="Helical" evidence="19">
    <location>
        <begin position="42"/>
        <end position="62"/>
    </location>
</feature>
<comment type="function">
    <text evidence="16">Peptidoglycan polymerase that is essential for cell division.</text>
</comment>
<evidence type="ECO:0000259" key="20">
    <source>
        <dbReference type="Pfam" id="PF03033"/>
    </source>
</evidence>
<evidence type="ECO:0000256" key="14">
    <source>
        <dbReference type="ARBA" id="ARBA00038053"/>
    </source>
</evidence>
<feature type="compositionally biased region" description="Low complexity" evidence="18">
    <location>
        <begin position="437"/>
        <end position="447"/>
    </location>
</feature>
<keyword evidence="8 17" id="KW-0133">Cell shape</keyword>
<evidence type="ECO:0000256" key="13">
    <source>
        <dbReference type="ARBA" id="ARBA00023316"/>
    </source>
</evidence>
<feature type="transmembrane region" description="Helical" evidence="19">
    <location>
        <begin position="107"/>
        <end position="125"/>
    </location>
</feature>
<keyword evidence="12 17" id="KW-0131">Cell cycle</keyword>
<keyword evidence="11 17" id="KW-0472">Membrane</keyword>
<keyword evidence="9 17" id="KW-0573">Peptidoglycan synthesis</keyword>
<feature type="binding site" evidence="17">
    <location>
        <begin position="590"/>
        <end position="592"/>
    </location>
    <ligand>
        <name>UDP-N-acetyl-alpha-D-glucosamine</name>
        <dbReference type="ChEBI" id="CHEBI:57705"/>
    </ligand>
</feature>
<feature type="transmembrane region" description="Helical" evidence="19">
    <location>
        <begin position="173"/>
        <end position="190"/>
    </location>
</feature>
<comment type="similarity">
    <text evidence="17">Belongs to the glycosyltransferase 28 family. MurG subfamily.</text>
</comment>
<comment type="function">
    <text evidence="17">Cell wall formation. Catalyzes the transfer of a GlcNAc subunit on undecaprenyl-pyrophosphoryl-MurNAc-pentapeptide (lipid intermediate I) to form undecaprenyl-pyrophosphoryl-MurNAc-(pentapeptide)GlcNAc (lipid intermediate II).</text>
</comment>
<feature type="domain" description="Glycosyltransferase family 28 N-terminal" evidence="20">
    <location>
        <begin position="583"/>
        <end position="721"/>
    </location>
</feature>
<dbReference type="PANTHER" id="PTHR30474:SF2">
    <property type="entry name" value="PEPTIDOGLYCAN GLYCOSYLTRANSFERASE FTSW-RELATED"/>
    <property type="match status" value="1"/>
</dbReference>
<keyword evidence="3 17" id="KW-1003">Cell membrane</keyword>
<evidence type="ECO:0000256" key="12">
    <source>
        <dbReference type="ARBA" id="ARBA00023306"/>
    </source>
</evidence>
<feature type="transmembrane region" description="Helical" evidence="19">
    <location>
        <begin position="333"/>
        <end position="357"/>
    </location>
</feature>
<keyword evidence="5 17" id="KW-0328">Glycosyltransferase</keyword>
<feature type="transmembrane region" description="Helical" evidence="19">
    <location>
        <begin position="145"/>
        <end position="161"/>
    </location>
</feature>
<comment type="caution">
    <text evidence="22">The sequence shown here is derived from an EMBL/GenBank/DDBJ whole genome shotgun (WGS) entry which is preliminary data.</text>
</comment>
<feature type="transmembrane region" description="Helical" evidence="19">
    <location>
        <begin position="294"/>
        <end position="321"/>
    </location>
</feature>
<evidence type="ECO:0000256" key="6">
    <source>
        <dbReference type="ARBA" id="ARBA00022679"/>
    </source>
</evidence>
<feature type="domain" description="Glycosyl transferase family 28 C-terminal" evidence="21">
    <location>
        <begin position="767"/>
        <end position="926"/>
    </location>
</feature>
<feature type="compositionally biased region" description="Basic and acidic residues" evidence="18">
    <location>
        <begin position="491"/>
        <end position="514"/>
    </location>
</feature>
<feature type="region of interest" description="Disordered" evidence="18">
    <location>
        <begin position="415"/>
        <end position="575"/>
    </location>
</feature>
<evidence type="ECO:0000256" key="2">
    <source>
        <dbReference type="ARBA" id="ARBA00004752"/>
    </source>
</evidence>
<reference evidence="22 23" key="2">
    <citation type="submission" date="2022-06" db="EMBL/GenBank/DDBJ databases">
        <title>Genomic Encyclopedia of Type Strains, Phase I: the one thousand microbial genomes (KMG-I) project.</title>
        <authorList>
            <person name="Kyrpides N."/>
        </authorList>
    </citation>
    <scope>NUCLEOTIDE SEQUENCE [LARGE SCALE GENOMIC DNA]</scope>
    <source>
        <strain evidence="22 23">DSM 43889</strain>
    </source>
</reference>
<dbReference type="Pfam" id="PF03033">
    <property type="entry name" value="Glyco_transf_28"/>
    <property type="match status" value="1"/>
</dbReference>
<feature type="binding site" evidence="17">
    <location>
        <position position="703"/>
    </location>
    <ligand>
        <name>UDP-N-acetyl-alpha-D-glucosamine</name>
        <dbReference type="ChEBI" id="CHEBI:57705"/>
    </ligand>
</feature>
<dbReference type="InterPro" id="IPR006009">
    <property type="entry name" value="GlcNAc_MurG"/>
</dbReference>
<dbReference type="NCBIfam" id="TIGR02614">
    <property type="entry name" value="ftsW"/>
    <property type="match status" value="1"/>
</dbReference>
<evidence type="ECO:0000256" key="1">
    <source>
        <dbReference type="ARBA" id="ARBA00004651"/>
    </source>
</evidence>
<sequence>MSTTTTGGRAKSTRSIDRLSGFALLRSLWSAWLTRPLTSFHLVLAVFGLLTAFGLVMVLSASAQDSIQTYGSPYRIFLSQLGYVAVGLVLFYLALRTPPRLIRQVSLPLLVMCVVLLVLVLTPLGSTGGGAQSWFRLGPVGFQPVEAAKVAFGLWGAHVLATKRAMLSQWRHVLVPVVPVALVMFALVMLQPDLGSTVTLGIVLMGLLWFAGASMRLFAILVLAFVSGAIVLALTAGYRLARITSFLGDGDDHLDAGYQARQALYALADGGLFGQGLGQGSTKWSYLPMVHNDFIFAVVGEELGFVGAVLLLCLFGTLGYVGLRIAARNTDPWMRLVASSLTVWLVGQAAINVGYVVGLLPVTGLPLPMISSGGSATVTTMVVFGILANLARHEPEAVAALRAQRSTRVSRWLRLPLPDPYRPPAGRRRPVGPSAPPRRTGQNTAARRGGGARPRRAAGGSTRRGAPEADPGNGDAGRPDRVTTGLGGGEPDERPATPDDGRREHDTHEKDVRRRTTATSRARRWTRTSDEDTGAGEGPVGTGRSLLSGQGGPGGPEMPPYGAGDRRPGHHPGAEPARAGLCVVVAGGGTAGHIEPALALADAVRRLDPTARVVALGTERGLENKIIPARGYPLELIPPVPMPRKPSPDMLKLPLRVRDSVRRTKEVLTRVGANVVVGFGGYVSLPAYLAARGRVPIVVHEANARSGLANKVGARFATKIAAAVPGSGLPNAEVVGIPLRESITSLDRAALRAHARQHFGLHPTAPTLLVTGGSQGARSLNTAVAGAAGELARAGIGVLHAYGQKNTLAVQSVPGAAPYVAVPYLERMDLALAAADMVLCRSGAMTVAEISAVGLPAVFVPLPHGNGEQALNARPLVDAGGGLLVADEDLTSQKVAETVVPLLLDGHRLATMSSAAQGFGHREAAVKLANMVLEVARR</sequence>
<dbReference type="Gene3D" id="3.40.50.2000">
    <property type="entry name" value="Glycogen Phosphorylase B"/>
    <property type="match status" value="2"/>
</dbReference>
<proteinExistence type="inferred from homology"/>
<dbReference type="GO" id="GO:0016740">
    <property type="term" value="F:transferase activity"/>
    <property type="evidence" value="ECO:0007669"/>
    <property type="project" value="UniProtKB-KW"/>
</dbReference>
<evidence type="ECO:0000313" key="22">
    <source>
        <dbReference type="EMBL" id="MCP2334483.1"/>
    </source>
</evidence>
<evidence type="ECO:0000259" key="21">
    <source>
        <dbReference type="Pfam" id="PF04101"/>
    </source>
</evidence>
<comment type="catalytic activity">
    <reaction evidence="15">
        <text>[GlcNAc-(1-&gt;4)-Mur2Ac(oyl-L-Ala-gamma-D-Glu-L-Lys-D-Ala-D-Ala)](n)-di-trans,octa-cis-undecaprenyl diphosphate + beta-D-GlcNAc-(1-&gt;4)-Mur2Ac(oyl-L-Ala-gamma-D-Glu-L-Lys-D-Ala-D-Ala)-di-trans,octa-cis-undecaprenyl diphosphate = [GlcNAc-(1-&gt;4)-Mur2Ac(oyl-L-Ala-gamma-D-Glu-L-Lys-D-Ala-D-Ala)](n+1)-di-trans,octa-cis-undecaprenyl diphosphate + di-trans,octa-cis-undecaprenyl diphosphate + H(+)</text>
        <dbReference type="Rhea" id="RHEA:23708"/>
        <dbReference type="Rhea" id="RHEA-COMP:9602"/>
        <dbReference type="Rhea" id="RHEA-COMP:9603"/>
        <dbReference type="ChEBI" id="CHEBI:15378"/>
        <dbReference type="ChEBI" id="CHEBI:58405"/>
        <dbReference type="ChEBI" id="CHEBI:60033"/>
        <dbReference type="ChEBI" id="CHEBI:78435"/>
        <dbReference type="EC" id="2.4.99.28"/>
    </reaction>
</comment>
<comment type="pathway">
    <text evidence="2 17">Cell wall biogenesis; peptidoglycan biosynthesis.</text>
</comment>
<comment type="catalytic activity">
    <reaction evidence="17">
        <text>di-trans,octa-cis-undecaprenyl diphospho-N-acetyl-alpha-D-muramoyl-L-alanyl-D-glutamyl-meso-2,6-diaminopimeloyl-D-alanyl-D-alanine + UDP-N-acetyl-alpha-D-glucosamine = di-trans,octa-cis-undecaprenyl diphospho-[N-acetyl-alpha-D-glucosaminyl-(1-&gt;4)]-N-acetyl-alpha-D-muramoyl-L-alanyl-D-glutamyl-meso-2,6-diaminopimeloyl-D-alanyl-D-alanine + UDP + H(+)</text>
        <dbReference type="Rhea" id="RHEA:31227"/>
        <dbReference type="ChEBI" id="CHEBI:15378"/>
        <dbReference type="ChEBI" id="CHEBI:57705"/>
        <dbReference type="ChEBI" id="CHEBI:58223"/>
        <dbReference type="ChEBI" id="CHEBI:61387"/>
        <dbReference type="ChEBI" id="CHEBI:61388"/>
        <dbReference type="EC" id="2.4.1.227"/>
    </reaction>
</comment>
<dbReference type="InterPro" id="IPR013437">
    <property type="entry name" value="FtsW"/>
</dbReference>
<gene>
    <name evidence="17" type="primary">murG</name>
    <name evidence="22" type="ORF">G443_004753</name>
</gene>
<dbReference type="Proteomes" id="UP000791080">
    <property type="component" value="Unassembled WGS sequence"/>
</dbReference>
<name>A0ABT1JQS4_ACTCY</name>
<comment type="subcellular location">
    <subcellularLocation>
        <location evidence="1">Cell membrane</location>
        <topology evidence="1">Multi-pass membrane protein</topology>
    </subcellularLocation>
    <subcellularLocation>
        <location evidence="17">Cell membrane</location>
        <topology evidence="17">Peripheral membrane protein</topology>
        <orientation evidence="17">Cytoplasmic side</orientation>
    </subcellularLocation>
</comment>
<evidence type="ECO:0000256" key="19">
    <source>
        <dbReference type="SAM" id="Phobius"/>
    </source>
</evidence>
<evidence type="ECO:0000256" key="7">
    <source>
        <dbReference type="ARBA" id="ARBA00022692"/>
    </source>
</evidence>
<keyword evidence="13 17" id="KW-0961">Cell wall biogenesis/degradation</keyword>
<feature type="transmembrane region" description="Helical" evidence="19">
    <location>
        <begin position="220"/>
        <end position="241"/>
    </location>
</feature>
<feature type="transmembrane region" description="Helical" evidence="19">
    <location>
        <begin position="369"/>
        <end position="391"/>
    </location>
</feature>
<dbReference type="PANTHER" id="PTHR30474">
    <property type="entry name" value="CELL CYCLE PROTEIN"/>
    <property type="match status" value="1"/>
</dbReference>
<evidence type="ECO:0000256" key="16">
    <source>
        <dbReference type="ARBA" id="ARBA00049966"/>
    </source>
</evidence>
<feature type="binding site" evidence="17">
    <location>
        <position position="774"/>
    </location>
    <ligand>
        <name>UDP-N-acetyl-alpha-D-glucosamine</name>
        <dbReference type="ChEBI" id="CHEBI:57705"/>
    </ligand>
</feature>
<dbReference type="EC" id="2.4.1.227" evidence="17"/>
<dbReference type="PROSITE" id="PS00428">
    <property type="entry name" value="FTSW_RODA_SPOVE"/>
    <property type="match status" value="1"/>
</dbReference>
<dbReference type="Pfam" id="PF04101">
    <property type="entry name" value="Glyco_tran_28_C"/>
    <property type="match status" value="1"/>
</dbReference>
<dbReference type="InterPro" id="IPR007235">
    <property type="entry name" value="Glyco_trans_28_C"/>
</dbReference>
<evidence type="ECO:0000256" key="17">
    <source>
        <dbReference type="HAMAP-Rule" id="MF_00033"/>
    </source>
</evidence>
<reference evidence="22 23" key="1">
    <citation type="submission" date="2013-07" db="EMBL/GenBank/DDBJ databases">
        <authorList>
            <consortium name="DOE Joint Genome Institute"/>
            <person name="Reeve W."/>
            <person name="Huntemann M."/>
            <person name="Han J."/>
            <person name="Chen A."/>
            <person name="Kyrpides N."/>
            <person name="Mavromatis K."/>
            <person name="Markowitz V."/>
            <person name="Palaniappan K."/>
            <person name="Ivanova N."/>
            <person name="Schaumberg A."/>
            <person name="Pati A."/>
            <person name="Liolios K."/>
            <person name="Nordberg H.P."/>
            <person name="Cantor M.N."/>
            <person name="Hua S.X."/>
            <person name="Woyke T."/>
        </authorList>
    </citation>
    <scope>NUCLEOTIDE SEQUENCE [LARGE SCALE GENOMIC DNA]</scope>
    <source>
        <strain evidence="22 23">DSM 43889</strain>
    </source>
</reference>
<keyword evidence="23" id="KW-1185">Reference proteome</keyword>
<dbReference type="Pfam" id="PF01098">
    <property type="entry name" value="FTSW_RODA_SPOVE"/>
    <property type="match status" value="1"/>
</dbReference>
<protein>
    <recommendedName>
        <fullName evidence="17">UDP-N-acetylglucosamine--N-acetylmuramyl-(pentapeptide) pyrophosphoryl-undecaprenol N-acetylglucosamine transferase</fullName>
        <ecNumber evidence="17">2.4.1.227</ecNumber>
    </recommendedName>
    <alternativeName>
        <fullName evidence="17">Undecaprenyl-PP-MurNAc-pentapeptide-UDPGlcNAc GlcNAc transferase</fullName>
    </alternativeName>
</protein>
<dbReference type="CDD" id="cd03785">
    <property type="entry name" value="GT28_MurG"/>
    <property type="match status" value="1"/>
</dbReference>
<keyword evidence="6 17" id="KW-0808">Transferase</keyword>
<comment type="similarity">
    <text evidence="14">Belongs to the SEDS family. FtsW subfamily.</text>
</comment>
<evidence type="ECO:0000256" key="11">
    <source>
        <dbReference type="ARBA" id="ARBA00023136"/>
    </source>
</evidence>
<evidence type="ECO:0000256" key="18">
    <source>
        <dbReference type="SAM" id="MobiDB-lite"/>
    </source>
</evidence>
<evidence type="ECO:0000256" key="9">
    <source>
        <dbReference type="ARBA" id="ARBA00022984"/>
    </source>
</evidence>
<keyword evidence="7 19" id="KW-0812">Transmembrane</keyword>
<evidence type="ECO:0000313" key="23">
    <source>
        <dbReference type="Proteomes" id="UP000791080"/>
    </source>
</evidence>
<feature type="binding site" evidence="17">
    <location>
        <position position="869"/>
    </location>
    <ligand>
        <name>UDP-N-acetyl-alpha-D-glucosamine</name>
        <dbReference type="ChEBI" id="CHEBI:57705"/>
    </ligand>
</feature>
<evidence type="ECO:0000256" key="4">
    <source>
        <dbReference type="ARBA" id="ARBA00022618"/>
    </source>
</evidence>
<keyword evidence="10 19" id="KW-1133">Transmembrane helix</keyword>
<feature type="transmembrane region" description="Helical" evidence="19">
    <location>
        <begin position="196"/>
        <end position="213"/>
    </location>
</feature>
<accession>A0ABT1JQS4</accession>
<feature type="binding site" evidence="17">
    <location>
        <position position="740"/>
    </location>
    <ligand>
        <name>UDP-N-acetyl-alpha-D-glucosamine</name>
        <dbReference type="ChEBI" id="CHEBI:57705"/>
    </ligand>
</feature>
<evidence type="ECO:0000256" key="10">
    <source>
        <dbReference type="ARBA" id="ARBA00022989"/>
    </source>
</evidence>
<organism evidence="22 23">
    <name type="scientific">Actinoalloteichus caeruleus DSM 43889</name>
    <dbReference type="NCBI Taxonomy" id="1120930"/>
    <lineage>
        <taxon>Bacteria</taxon>
        <taxon>Bacillati</taxon>
        <taxon>Actinomycetota</taxon>
        <taxon>Actinomycetes</taxon>
        <taxon>Pseudonocardiales</taxon>
        <taxon>Pseudonocardiaceae</taxon>
        <taxon>Actinoalloteichus</taxon>
        <taxon>Actinoalloteichus cyanogriseus</taxon>
    </lineage>
</organism>
<dbReference type="InterPro" id="IPR001182">
    <property type="entry name" value="FtsW/RodA"/>
</dbReference>
<dbReference type="InterPro" id="IPR018365">
    <property type="entry name" value="Cell_cycle_FtsW-rel_CS"/>
</dbReference>
<dbReference type="InterPro" id="IPR004276">
    <property type="entry name" value="GlycoTrans_28_N"/>
</dbReference>
<feature type="transmembrane region" description="Helical" evidence="19">
    <location>
        <begin position="74"/>
        <end position="95"/>
    </location>
</feature>